<feature type="compositionally biased region" description="Low complexity" evidence="4">
    <location>
        <begin position="238"/>
        <end position="264"/>
    </location>
</feature>
<evidence type="ECO:0000256" key="4">
    <source>
        <dbReference type="SAM" id="MobiDB-lite"/>
    </source>
</evidence>
<feature type="compositionally biased region" description="Low complexity" evidence="4">
    <location>
        <begin position="127"/>
        <end position="220"/>
    </location>
</feature>
<dbReference type="InterPro" id="IPR002919">
    <property type="entry name" value="TIL_dom"/>
</dbReference>
<feature type="compositionally biased region" description="Polar residues" evidence="4">
    <location>
        <begin position="302"/>
        <end position="311"/>
    </location>
</feature>
<feature type="compositionally biased region" description="Polar residues" evidence="4">
    <location>
        <begin position="221"/>
        <end position="237"/>
    </location>
</feature>
<feature type="compositionally biased region" description="Low complexity" evidence="4">
    <location>
        <begin position="312"/>
        <end position="323"/>
    </location>
</feature>
<sequence>MPKTTSSGTSATPTTSESFSSTTFIPESTTQPKETTSQFITTGSGTSATPTTSESFSSTTFIPESTTQPKETTSQPKTTQPKETTSMPKTTSSGTSATPTTSESFSSTTFIPESTTQPKETTSQFITTSSGTSATPTTSESFSSTTFIPESTTQPKETTSQSKSTSSGTSATPTTSESFSSTTFIPESTTQPKETTSQSKSTSSGTSATPTTSESFSSTTLIPDTTTQPKETTSLPKTTSSGTSATPTTSESFTSTTFISESTTQPKETTSHPITTSSGTSATPTSSESFSSTTFIPESTTQPKETTSHPITTSSGTSATPTTMESFSSTAFIPDLTTQPKDTTSQPQRTSSSISQTPTTTVIFLGSTEVKDWTKTFPTFTESSLSSTVPDFNKCNIDGVTIREELKFEPVENVAVGWIEKDEQKGVSRFDELVFLNDKIEAGVLLHVNCSTCSCNSKFELKCNLKDCDKDCTWKDWSDWTECSETCGKGKRNRTRIMIPSVGLGKKCSGKSFEVDWCNTFDCPVDCQWSNWMEWSKCSAECDGGTRNRTRNANNPPATHGGKECNGTDIQMESCNDKPCHENCSHNKIWISDCQKYLHCPSSCASLKSVDSCVEPEVCEPGCKCRNGTVLNDRNECVEPNLCQCNIDGKRYSTGSVIPTGNPCLECICKEGKKDCVEKDCNCKWSNWSEWSNCSSECGEGTKIRTREPNNPQKYGNGQKCIGDREEKDSCKNKECPVCHDYMGNIYNDKESVNDTMCENCYCNIDTVICIEKDNRNINGQWSVWSSWSECSLSCGGGFQTRTRNCNKPKPQCNGKECPGKQAEQRKCNEDVLCTTTPTIPSTTTVPCSENEHLNPEESCEFSCNNTSRLNGSCLNPTKPDSCICKKGYYRDHLNNCVEIDKCSECYKNGKLREQWDDEKDKCIYYKCINNKLEHYNKSEECICQTNEVKVINKEKCCSCEKKPDNGTECKLKEKTEKLTINHPTFPNTKCISVKEERLSYCEGQCNSMDRPQIFYRDTLIAHQRDCKCCSGKGKLVNIEFDCEGKSESMQIIQFEQCNCKSCSG</sequence>
<accession>A0A7I8VF49</accession>
<dbReference type="SMART" id="SM00209">
    <property type="entry name" value="TSP1"/>
    <property type="match status" value="4"/>
</dbReference>
<reference evidence="6 7" key="1">
    <citation type="submission" date="2020-08" db="EMBL/GenBank/DDBJ databases">
        <authorList>
            <person name="Hejnol A."/>
        </authorList>
    </citation>
    <scope>NUCLEOTIDE SEQUENCE [LARGE SCALE GENOMIC DNA]</scope>
</reference>
<feature type="compositionally biased region" description="Polar residues" evidence="4">
    <location>
        <begin position="117"/>
        <end position="126"/>
    </location>
</feature>
<evidence type="ECO:0000256" key="1">
    <source>
        <dbReference type="ARBA" id="ARBA00022737"/>
    </source>
</evidence>
<dbReference type="InterPro" id="IPR000884">
    <property type="entry name" value="TSP1_rpt"/>
</dbReference>
<comment type="caution">
    <text evidence="3">Lacks conserved residue(s) required for the propagation of feature annotation.</text>
</comment>
<feature type="compositionally biased region" description="Polar residues" evidence="4">
    <location>
        <begin position="324"/>
        <end position="342"/>
    </location>
</feature>
<keyword evidence="7" id="KW-1185">Reference proteome</keyword>
<proteinExistence type="predicted"/>
<dbReference type="InterPro" id="IPR038877">
    <property type="entry name" value="THSD1"/>
</dbReference>
<protein>
    <submittedName>
        <fullName evidence="6">DgyrCDS3169</fullName>
    </submittedName>
</protein>
<dbReference type="InterPro" id="IPR036084">
    <property type="entry name" value="Ser_inhib-like_sf"/>
</dbReference>
<organism evidence="6 7">
    <name type="scientific">Dimorphilus gyrociliatus</name>
    <dbReference type="NCBI Taxonomy" id="2664684"/>
    <lineage>
        <taxon>Eukaryota</taxon>
        <taxon>Metazoa</taxon>
        <taxon>Spiralia</taxon>
        <taxon>Lophotrochozoa</taxon>
        <taxon>Annelida</taxon>
        <taxon>Polychaeta</taxon>
        <taxon>Polychaeta incertae sedis</taxon>
        <taxon>Dinophilidae</taxon>
        <taxon>Dimorphilus</taxon>
    </lineage>
</organism>
<dbReference type="SMART" id="SM00041">
    <property type="entry name" value="CT"/>
    <property type="match status" value="1"/>
</dbReference>
<keyword evidence="1" id="KW-0677">Repeat</keyword>
<dbReference type="Proteomes" id="UP000549394">
    <property type="component" value="Unassembled WGS sequence"/>
</dbReference>
<keyword evidence="2" id="KW-1015">Disulfide bond</keyword>
<dbReference type="PRINTS" id="PR01705">
    <property type="entry name" value="TSP1REPEAT"/>
</dbReference>
<dbReference type="PROSITE" id="PS01225">
    <property type="entry name" value="CTCK_2"/>
    <property type="match status" value="1"/>
</dbReference>
<feature type="compositionally biased region" description="Polar residues" evidence="4">
    <location>
        <begin position="31"/>
        <end position="40"/>
    </location>
</feature>
<dbReference type="Gene3D" id="2.10.25.10">
    <property type="entry name" value="Laminin"/>
    <property type="match status" value="2"/>
</dbReference>
<feature type="compositionally biased region" description="Polar residues" evidence="4">
    <location>
        <begin position="68"/>
        <end position="89"/>
    </location>
</feature>
<dbReference type="EMBL" id="CAJFCJ010000004">
    <property type="protein sequence ID" value="CAD5114006.1"/>
    <property type="molecule type" value="Genomic_DNA"/>
</dbReference>
<evidence type="ECO:0000313" key="7">
    <source>
        <dbReference type="Proteomes" id="UP000549394"/>
    </source>
</evidence>
<evidence type="ECO:0000259" key="5">
    <source>
        <dbReference type="PROSITE" id="PS01225"/>
    </source>
</evidence>
<dbReference type="InterPro" id="IPR006207">
    <property type="entry name" value="Cys_knot_C"/>
</dbReference>
<dbReference type="SUPFAM" id="SSF57603">
    <property type="entry name" value="FnI-like domain"/>
    <property type="match status" value="1"/>
</dbReference>
<feature type="compositionally biased region" description="Low complexity" evidence="4">
    <location>
        <begin position="90"/>
        <end position="116"/>
    </location>
</feature>
<dbReference type="InterPro" id="IPR036383">
    <property type="entry name" value="TSP1_rpt_sf"/>
</dbReference>
<dbReference type="CDD" id="cd19941">
    <property type="entry name" value="TIL"/>
    <property type="match status" value="1"/>
</dbReference>
<dbReference type="FunFam" id="2.20.100.10:FF:000002">
    <property type="entry name" value="Unc-5 netrin receptor C"/>
    <property type="match status" value="1"/>
</dbReference>
<feature type="domain" description="CTCK" evidence="5">
    <location>
        <begin position="970"/>
        <end position="1064"/>
    </location>
</feature>
<feature type="compositionally biased region" description="Polar residues" evidence="4">
    <location>
        <begin position="265"/>
        <end position="274"/>
    </location>
</feature>
<dbReference type="AlphaFoldDB" id="A0A7I8VF49"/>
<dbReference type="GO" id="GO:0071944">
    <property type="term" value="C:cell periphery"/>
    <property type="evidence" value="ECO:0007669"/>
    <property type="project" value="TreeGrafter"/>
</dbReference>
<dbReference type="PROSITE" id="PS50092">
    <property type="entry name" value="TSP1"/>
    <property type="match status" value="4"/>
</dbReference>
<dbReference type="PANTHER" id="PTHR16311:SF3">
    <property type="entry name" value="THROMBOSPONDIN TYPE-1 DOMAIN-CONTAINING PROTEIN 1"/>
    <property type="match status" value="1"/>
</dbReference>
<dbReference type="Pfam" id="PF00090">
    <property type="entry name" value="TSP_1"/>
    <property type="match status" value="4"/>
</dbReference>
<feature type="compositionally biased region" description="Low complexity" evidence="4">
    <location>
        <begin position="41"/>
        <end position="67"/>
    </location>
</feature>
<dbReference type="PANTHER" id="PTHR16311">
    <property type="entry name" value="THROMBOSPONDIN TYPE I DOMAIN-CONTAINING 1"/>
    <property type="match status" value="1"/>
</dbReference>
<feature type="compositionally biased region" description="Low complexity" evidence="4">
    <location>
        <begin position="275"/>
        <end position="301"/>
    </location>
</feature>
<evidence type="ECO:0000256" key="2">
    <source>
        <dbReference type="ARBA" id="ARBA00023157"/>
    </source>
</evidence>
<dbReference type="SUPFAM" id="SSF57567">
    <property type="entry name" value="Serine protease inhibitors"/>
    <property type="match status" value="2"/>
</dbReference>
<dbReference type="OrthoDB" id="6097666at2759"/>
<evidence type="ECO:0000313" key="6">
    <source>
        <dbReference type="EMBL" id="CAD5114006.1"/>
    </source>
</evidence>
<feature type="compositionally biased region" description="Low complexity" evidence="4">
    <location>
        <begin position="1"/>
        <end position="30"/>
    </location>
</feature>
<gene>
    <name evidence="6" type="ORF">DGYR_LOCUS2899</name>
</gene>
<dbReference type="Gene3D" id="2.20.100.10">
    <property type="entry name" value="Thrombospondin type-1 (TSP1) repeat"/>
    <property type="match status" value="4"/>
</dbReference>
<comment type="caution">
    <text evidence="6">The sequence shown here is derived from an EMBL/GenBank/DDBJ whole genome shotgun (WGS) entry which is preliminary data.</text>
</comment>
<dbReference type="SUPFAM" id="SSF82895">
    <property type="entry name" value="TSP-1 type 1 repeat"/>
    <property type="match status" value="4"/>
</dbReference>
<feature type="region of interest" description="Disordered" evidence="4">
    <location>
        <begin position="1"/>
        <end position="357"/>
    </location>
</feature>
<feature type="compositionally biased region" description="Low complexity" evidence="4">
    <location>
        <begin position="343"/>
        <end position="357"/>
    </location>
</feature>
<name>A0A7I8VF49_9ANNE</name>
<evidence type="ECO:0000256" key="3">
    <source>
        <dbReference type="PROSITE-ProRule" id="PRU00039"/>
    </source>
</evidence>
<dbReference type="FunFam" id="2.20.100.10:FF:000007">
    <property type="entry name" value="Thrombospondin 1"/>
    <property type="match status" value="1"/>
</dbReference>
<dbReference type="Pfam" id="PF01826">
    <property type="entry name" value="TIL"/>
    <property type="match status" value="1"/>
</dbReference>